<accession>A0AA38SAP0</accession>
<sequence length="102" mass="11565">MSHQIPCPCKTCNNFRSHDKSTVFSHLMQMGISLRYDKWIYHGEYCNVSDDSDDDITLDEGDGGDDDIHDDDLDEMLNNIGQSTWGDNWQTSGESSSTLDKI</sequence>
<comment type="caution">
    <text evidence="2">The sequence shown here is derived from an EMBL/GenBank/DDBJ whole genome shotgun (WGS) entry which is preliminary data.</text>
</comment>
<organism evidence="2 3">
    <name type="scientific">Centaurea solstitialis</name>
    <name type="common">yellow star-thistle</name>
    <dbReference type="NCBI Taxonomy" id="347529"/>
    <lineage>
        <taxon>Eukaryota</taxon>
        <taxon>Viridiplantae</taxon>
        <taxon>Streptophyta</taxon>
        <taxon>Embryophyta</taxon>
        <taxon>Tracheophyta</taxon>
        <taxon>Spermatophyta</taxon>
        <taxon>Magnoliopsida</taxon>
        <taxon>eudicotyledons</taxon>
        <taxon>Gunneridae</taxon>
        <taxon>Pentapetalae</taxon>
        <taxon>asterids</taxon>
        <taxon>campanulids</taxon>
        <taxon>Asterales</taxon>
        <taxon>Asteraceae</taxon>
        <taxon>Carduoideae</taxon>
        <taxon>Cardueae</taxon>
        <taxon>Centaureinae</taxon>
        <taxon>Centaurea</taxon>
    </lineage>
</organism>
<dbReference type="Proteomes" id="UP001172457">
    <property type="component" value="Chromosome 8"/>
</dbReference>
<dbReference type="EMBL" id="JARYMX010000008">
    <property type="protein sequence ID" value="KAJ9538674.1"/>
    <property type="molecule type" value="Genomic_DNA"/>
</dbReference>
<dbReference type="AlphaFoldDB" id="A0AA38SAP0"/>
<dbReference type="InterPro" id="IPR029480">
    <property type="entry name" value="Transpos_assoc"/>
</dbReference>
<feature type="domain" description="Transposase-associated" evidence="1">
    <location>
        <begin position="3"/>
        <end position="44"/>
    </location>
</feature>
<dbReference type="Pfam" id="PF13963">
    <property type="entry name" value="Transpos_assoc"/>
    <property type="match status" value="1"/>
</dbReference>
<evidence type="ECO:0000313" key="3">
    <source>
        <dbReference type="Proteomes" id="UP001172457"/>
    </source>
</evidence>
<protein>
    <recommendedName>
        <fullName evidence="1">Transposase-associated domain-containing protein</fullName>
    </recommendedName>
</protein>
<proteinExistence type="predicted"/>
<evidence type="ECO:0000313" key="2">
    <source>
        <dbReference type="EMBL" id="KAJ9538674.1"/>
    </source>
</evidence>
<keyword evidence="3" id="KW-1185">Reference proteome</keyword>
<gene>
    <name evidence="2" type="ORF">OSB04_031407</name>
</gene>
<name>A0AA38SAP0_9ASTR</name>
<evidence type="ECO:0000259" key="1">
    <source>
        <dbReference type="Pfam" id="PF13963"/>
    </source>
</evidence>
<reference evidence="2" key="1">
    <citation type="submission" date="2023-03" db="EMBL/GenBank/DDBJ databases">
        <title>Chromosome-scale reference genome and RAD-based genetic map of yellow starthistle (Centaurea solstitialis) reveal putative structural variation and QTLs associated with invader traits.</title>
        <authorList>
            <person name="Reatini B."/>
            <person name="Cang F.A."/>
            <person name="Jiang Q."/>
            <person name="Mckibben M.T.W."/>
            <person name="Barker M.S."/>
            <person name="Rieseberg L.H."/>
            <person name="Dlugosch K.M."/>
        </authorList>
    </citation>
    <scope>NUCLEOTIDE SEQUENCE</scope>
    <source>
        <strain evidence="2">CAN-66</strain>
        <tissue evidence="2">Leaf</tissue>
    </source>
</reference>